<sequence length="156" mass="16114">MVVGIVVGMFGKGGIVAVGKEGMFGKDGSWVLGLGRVGKGLALVAGQPEAGNGGILVGSVGNEGPVCNRWRAARVMSIPDIDMAMISKSMNTDLVAAIFWSGGINTRLLVFHRKFDEMWLGAGMFGKDGMFGNDGIWLLGLGIEDKGLVGNVGSAA</sequence>
<dbReference type="EMBL" id="JAKOGI010004172">
    <property type="protein sequence ID" value="KAJ8419903.1"/>
    <property type="molecule type" value="Genomic_DNA"/>
</dbReference>
<protein>
    <submittedName>
        <fullName evidence="2">Uncharacterized protein</fullName>
    </submittedName>
</protein>
<evidence type="ECO:0000313" key="3">
    <source>
        <dbReference type="Proteomes" id="UP001153076"/>
    </source>
</evidence>
<keyword evidence="3" id="KW-1185">Reference proteome</keyword>
<name>A0A9Q1KY71_9CARY</name>
<dbReference type="EMBL" id="JAKOGI010000007">
    <property type="protein sequence ID" value="KAJ8451882.1"/>
    <property type="molecule type" value="Genomic_DNA"/>
</dbReference>
<evidence type="ECO:0000313" key="2">
    <source>
        <dbReference type="EMBL" id="KAJ8451882.1"/>
    </source>
</evidence>
<accession>A0A9Q1KY71</accession>
<gene>
    <name evidence="1" type="ORF">Cgig2_002635</name>
    <name evidence="2" type="ORF">Cgig2_007365</name>
</gene>
<evidence type="ECO:0000313" key="1">
    <source>
        <dbReference type="EMBL" id="KAJ8419903.1"/>
    </source>
</evidence>
<comment type="caution">
    <text evidence="2">The sequence shown here is derived from an EMBL/GenBank/DDBJ whole genome shotgun (WGS) entry which is preliminary data.</text>
</comment>
<reference evidence="2" key="1">
    <citation type="submission" date="2022-04" db="EMBL/GenBank/DDBJ databases">
        <title>Carnegiea gigantea Genome sequencing and assembly v2.</title>
        <authorList>
            <person name="Copetti D."/>
            <person name="Sanderson M.J."/>
            <person name="Burquez A."/>
            <person name="Wojciechowski M.F."/>
        </authorList>
    </citation>
    <scope>NUCLEOTIDE SEQUENCE</scope>
    <source>
        <strain evidence="2">SGP5-SGP5p</strain>
        <tissue evidence="2">Aerial part</tissue>
    </source>
</reference>
<organism evidence="2 3">
    <name type="scientific">Carnegiea gigantea</name>
    <dbReference type="NCBI Taxonomy" id="171969"/>
    <lineage>
        <taxon>Eukaryota</taxon>
        <taxon>Viridiplantae</taxon>
        <taxon>Streptophyta</taxon>
        <taxon>Embryophyta</taxon>
        <taxon>Tracheophyta</taxon>
        <taxon>Spermatophyta</taxon>
        <taxon>Magnoliopsida</taxon>
        <taxon>eudicotyledons</taxon>
        <taxon>Gunneridae</taxon>
        <taxon>Pentapetalae</taxon>
        <taxon>Caryophyllales</taxon>
        <taxon>Cactineae</taxon>
        <taxon>Cactaceae</taxon>
        <taxon>Cactoideae</taxon>
        <taxon>Echinocereeae</taxon>
        <taxon>Carnegiea</taxon>
    </lineage>
</organism>
<proteinExistence type="predicted"/>
<dbReference type="Proteomes" id="UP001153076">
    <property type="component" value="Unassembled WGS sequence"/>
</dbReference>
<dbReference type="AlphaFoldDB" id="A0A9Q1KY71"/>